<protein>
    <recommendedName>
        <fullName evidence="4">DUF306 domain-containing protein</fullName>
    </recommendedName>
</protein>
<sequence>MNPLLPFALLLLAACAAPSAGLAGKWRVQEAGSAAVAGRITIEFQQDGLFVADGGCNHASG</sequence>
<accession>A0A1X3D2D6</accession>
<feature type="signal peptide" evidence="1">
    <location>
        <begin position="1"/>
        <end position="23"/>
    </location>
</feature>
<keyword evidence="3" id="KW-1185">Reference proteome</keyword>
<proteinExistence type="predicted"/>
<dbReference type="GeneID" id="94579640"/>
<gene>
    <name evidence="2" type="ORF">BWD09_11495</name>
</gene>
<organism evidence="2 3">
    <name type="scientific">Neisseria dentiae</name>
    <dbReference type="NCBI Taxonomy" id="194197"/>
    <lineage>
        <taxon>Bacteria</taxon>
        <taxon>Pseudomonadati</taxon>
        <taxon>Pseudomonadota</taxon>
        <taxon>Betaproteobacteria</taxon>
        <taxon>Neisseriales</taxon>
        <taxon>Neisseriaceae</taxon>
        <taxon>Neisseria</taxon>
    </lineage>
</organism>
<keyword evidence="1" id="KW-0732">Signal</keyword>
<dbReference type="STRING" id="194197.BWD09_11495"/>
<evidence type="ECO:0000313" key="3">
    <source>
        <dbReference type="Proteomes" id="UP000193118"/>
    </source>
</evidence>
<evidence type="ECO:0000256" key="1">
    <source>
        <dbReference type="SAM" id="SignalP"/>
    </source>
</evidence>
<evidence type="ECO:0008006" key="4">
    <source>
        <dbReference type="Google" id="ProtNLM"/>
    </source>
</evidence>
<dbReference type="Proteomes" id="UP000193118">
    <property type="component" value="Unassembled WGS sequence"/>
</dbReference>
<reference evidence="3" key="1">
    <citation type="submission" date="2017-01" db="EMBL/GenBank/DDBJ databases">
        <authorList>
            <person name="Wolfgang W.J."/>
            <person name="Cole J."/>
            <person name="Wroblewski D."/>
            <person name="Mcginnis J."/>
            <person name="Musser K.A."/>
        </authorList>
    </citation>
    <scope>NUCLEOTIDE SEQUENCE [LARGE SCALE GENOMIC DNA]</scope>
    <source>
        <strain evidence="3">DSM 19151</strain>
    </source>
</reference>
<name>A0A1X3D2D6_9NEIS</name>
<dbReference type="RefSeq" id="WP_085366940.1">
    <property type="nucleotide sequence ID" value="NZ_CAUJPZ010000019.1"/>
</dbReference>
<evidence type="ECO:0000313" key="2">
    <source>
        <dbReference type="EMBL" id="OSI14080.1"/>
    </source>
</evidence>
<dbReference type="OrthoDB" id="8605512at2"/>
<feature type="chain" id="PRO_5012394541" description="DUF306 domain-containing protein" evidence="1">
    <location>
        <begin position="24"/>
        <end position="61"/>
    </location>
</feature>
<comment type="caution">
    <text evidence="2">The sequence shown here is derived from an EMBL/GenBank/DDBJ whole genome shotgun (WGS) entry which is preliminary data.</text>
</comment>
<dbReference type="EMBL" id="MTBO01000044">
    <property type="protein sequence ID" value="OSI14080.1"/>
    <property type="molecule type" value="Genomic_DNA"/>
</dbReference>
<dbReference type="AlphaFoldDB" id="A0A1X3D2D6"/>